<dbReference type="SUPFAM" id="SSF49723">
    <property type="entry name" value="Lipase/lipooxygenase domain (PLAT/LH2 domain)"/>
    <property type="match status" value="1"/>
</dbReference>
<feature type="transmembrane region" description="Helical" evidence="16">
    <location>
        <begin position="2760"/>
        <end position="2781"/>
    </location>
</feature>
<gene>
    <name evidence="21" type="primary">Pkdrej</name>
    <name evidence="21" type="ORF">AWC38_SpisGene15916</name>
</gene>
<dbReference type="GO" id="GO:0050982">
    <property type="term" value="P:detection of mechanical stimulus"/>
    <property type="evidence" value="ECO:0007669"/>
    <property type="project" value="TreeGrafter"/>
</dbReference>
<evidence type="ECO:0000256" key="11">
    <source>
        <dbReference type="ARBA" id="ARBA00023180"/>
    </source>
</evidence>
<comment type="similarity">
    <text evidence="3">Belongs to the polycystin family.</text>
</comment>
<dbReference type="InterPro" id="IPR022409">
    <property type="entry name" value="PKD/Chitinase_dom"/>
</dbReference>
<dbReference type="SUPFAM" id="SSF49299">
    <property type="entry name" value="PKD domain"/>
    <property type="match status" value="4"/>
</dbReference>
<dbReference type="InterPro" id="IPR013122">
    <property type="entry name" value="PKD1_2_channel"/>
</dbReference>
<dbReference type="PROSITE" id="PS50221">
    <property type="entry name" value="GAIN_B"/>
    <property type="match status" value="1"/>
</dbReference>
<evidence type="ECO:0000256" key="2">
    <source>
        <dbReference type="ARBA" id="ARBA00004651"/>
    </source>
</evidence>
<comment type="caution">
    <text evidence="14">Lacks conserved residue(s) required for the propagation of feature annotation.</text>
</comment>
<dbReference type="Pfam" id="PF00801">
    <property type="entry name" value="PKD"/>
    <property type="match status" value="1"/>
</dbReference>
<evidence type="ECO:0000313" key="22">
    <source>
        <dbReference type="Proteomes" id="UP000225706"/>
    </source>
</evidence>
<feature type="domain" description="PLAT" evidence="18">
    <location>
        <begin position="2299"/>
        <end position="2416"/>
    </location>
</feature>
<reference evidence="22" key="1">
    <citation type="journal article" date="2017" name="bioRxiv">
        <title>Comparative analysis of the genomes of Stylophora pistillata and Acropora digitifera provides evidence for extensive differences between species of corals.</title>
        <authorList>
            <person name="Voolstra C.R."/>
            <person name="Li Y."/>
            <person name="Liew Y.J."/>
            <person name="Baumgarten S."/>
            <person name="Zoccola D."/>
            <person name="Flot J.-F."/>
            <person name="Tambutte S."/>
            <person name="Allemand D."/>
            <person name="Aranda M."/>
        </authorList>
    </citation>
    <scope>NUCLEOTIDE SEQUENCE [LARGE SCALE GENOMIC DNA]</scope>
</reference>
<evidence type="ECO:0000256" key="4">
    <source>
        <dbReference type="ARBA" id="ARBA00022475"/>
    </source>
</evidence>
<dbReference type="InterPro" id="IPR001024">
    <property type="entry name" value="PLAT/LH2_dom"/>
</dbReference>
<protein>
    <submittedName>
        <fullName evidence="21">Polycystic kidney disease and receptor for egg jelly-related protein</fullName>
    </submittedName>
</protein>
<sequence>MANGRDSSEANNQPAESLEDSHDILTMQPQGRAIVLKLSGVSLVQYSGLSFNWSSNSSSLNFTMDYSMDGFHWIDYTEDERVKVFQVYRYHPTVCLCRKVMARYLRIKITETSEFAPWMSGYLDATFCSITAGAARNYSRLYLGCHFVNISEAGLFPSGLPGYTEIEEKGCIKTCFRMNYSYAAIQSGLMCFCTNNFPSNLMADQTDCLLPYFSEKWYHSEVALRFYRVPTENVKVGKVSISHHRRRIGEGFNITASVNSDEMGFFKFTVQSGDGNEYVFCQPQMRHFYTNPGNYRVSLIVEDIKGTNVTFSDSVMVADNLTKLELECPRAVPQGEEVECNIKVARALNVTGKFTVENREGKLQELPDTWMSSFGADVPRFLPESNTTLGKLLQSPERIYILTKHSVQKEGYVAGLEFNVIQPGPIRVFILRRVDEVKTLAYSWKSGIICSNLEKLSIDYGTCCPAQCNSMGSNLGSVANLQFVIVDEVTLAQHMSAGYHFVDFANVTQLKVLPGDMLGWYSSTMFGKIGFVEKTEEQCLVYKGVADGIIVGKKLTTRAPDSTSTLSFALRANFVPKTFSKASFNLAEIGSHKLVVGLSDKFGNMAEMTSENILCQRAVEGLLVDMPEAALVGQVVFGVNVTYGTNVSYIINSGDGRLINQSENIVKLNYTTPGARDITVIAFNHVSVAISECEGLLILDEIENISIQVEKLVATDDNFTITISILRGTAVYLNVSFGDDSPGFNISNFDVNNTFTVTKNHSYRRDGIYRISAITRNSLSSALAEKNITVQTRITGLQTFVPGVTVSTDNELVINISVAEGTDVSYEVSLESDKNKTANGLGVTVVFPRGDLKPGVSSLYVKAYNLLSILKDSKQIHLETPISGVLFNLTSPTEAVRVAENYTFALLYDKGSSVRITFWKSIDEESVSLTLQQEKKHLYHSVVYQAPGVFIARVNYSNVLGEVVEERAVMAQYPVKNISVNTNSPVPHPPGIISITVKQDGIVATNATVICSFGDGETSEKREFSGELNISHRYAKAGFHKLVVNISNLASFVSKEVIVDVVKIITFMEVNAKSSPTGAVLRVPSPHNTFPVESPVLFEAEHDGSMSVTLFTFNFGDGFEINGTSRNIMGEHTYTSKGKFNVTLKVIHRFGESWNFTVITMKESIAGLAISDNAPTVLGEPTTFVLNLTKLGTGTLIKVDFGDEQNIFLGDKSNNIEVLPDVVKPIDDSVQNITFEHTYNDISLYVVEVHGWNDVSSMRISHRTVTVEKECRYPAPQILSVGNNISSATNTTKDKELIIYTGVKVSCQATYKTIFMWRLERHDSQGNLSIVDIKTDLNKSSLTIPSGSLPYGIVTLRFTVQMKYIIDGIDSFATGYINVRPAALKAIIYGGGFRKVSSKRSFSIDASVSEDPDVERGDLTGIRFHWYCRRFFEDFRSDLEALPVVTFKDISLHSGNRGCEGSGPARLNYSTSVLRIRPGMLEENTIYVVKLVIRKDTREASFEQTLSVREQVLPDIAIQCKVNCNYKVNTNNRLSVTSICANCHQENFTSMSYKWELYVRDQTTGNWSLDLELDSKTVTNSSKQNLVLKENSLDVGRRYRLVCLAGNEEDQQGQSEHYFTTNVPPRNGNCIISPLEGRVLTTYFHIKCSGWRDMDGPIVYKVFRGRTLLQHGKEATLPPMLLTSGPRQNNYTYYLAVNICDKFHSCTKTILPVTVIEAKISAQDLKSMMAEDGLVTNMRISGNLQGVSQLIMSAASVLASQNAERKSAGSNVTEGDGKLRQVEKERMEMKEELLGALNQLEPESLDTLGVVLEAMSSVTNDVTELSSTAQSTVLNILSNTVATLTEKKNPDSLEAIKSVSAGVMENLGNLFGSSKYQQDRNSLQLEKLKGKEQLETNEKEMDTLHQDSKQIKENARAMTKSAMKILDDILDVIVEFQVPGEEPQLLEGERMTALVSKVDTERLVGSSFSIGEGSFALPSSKGIVNILQDENCYIVAKFRSSVDYIAKGLNAKDNPFIWDNSSSGVKSNCLGLKFEDCHGTPLNVTRLQDPIAITIPRDDIGDSPEPGNFTLEEKKIKTHKLNIDDPTYAMNAVIQPGAVNCSHDIEIFLRKNRKPTTELFDFNWTMSVPPKEAEKRDSFAFSVSNYQLNKSASDSGEYYLGLYATLHEESTKDEKCRTELNYTLFTFVSSCNFWDEREELWKASGCEVGPKTTYSSTECLCTHLTNFGGGFLVAPNPIDFDSALKGFTDIASNPTVFATVITIFGLYFVGAIWARWKDKKDLQKLGVTPLLSNDPRDTYGYEITLQTGFQQKSRTTADVFIQLFGTLGDSEPRMLKDPKRPKFGRGEIDQFLLTGPQSLGNIKEIHVWHNNAGRSPAWYLFRVLIRDLQTDSKWWFVCDRWLAVEEGDGAVDQKLKLATKRELTRFNILFVNATRKNLLDGHLWLSVFTRPPKSTFTRVQRLSCCLSLLLSTMLANLMFYQVGADDNSTASQSIHIGPFILSVRQIMIGVQSSFVVLPVNLIIVMIFRKLKPKEDNSRSKRYEEVAEEVSSSSPTMGYHDFPVKAASTHENHGKDATNSTLQMAEISYPEESDNPKRKDLNLKTLLKFFSRDDDDDNTKKAKKKFLFPRWCIYINYLLVAISSLTCGFFCILYGFQFGKEKSDKWLTSMLVSFFQSIIVIQPFKVLLLAAFFALIIKDPNKEEEQEQENVLDPVLSTDEEFIEGDAERGPGKIGLQSKPPDAKKLEAARKLRLKQCEMKAIIKEVVTHILVVCVLLVVAYGNHDNRSFKMTEEVKNVLVTRDSNTISFDALTMQEAFWQWVKNLIANLFPSSTSDDYPYMGIIKSGEVSNVLGLGRIRQLRMKKDTCKVPVVFTTYITECNDYYSWSDEEINDFHQGWSPQNKTKLEKDEERKQISPWQYQGTLEANSFPYLGKMASYRGGGFIFELGPDENTVYGELEKLKTSNWIDRYTRALFTELSIYNVNINLLCVATLLYEELPTGGGQPFVNVQTIRVYRYIGNFSAALMACEVIFTFLLLNWILRDGKRLWRQKKAFWKNVWNIVDIVITSLSVASLVLYFMRLVFLSSALGKVRDDPSKFVSFQYVVLLNEGVNAMVAFVVLLLNLKFLRLLRFNRKISVLSITIKTSASKLASFMLMFMVIFLAYCFLVFLVFGSALEDYRSFIGCMESMMSMVLGNFEFYDLVAVNAVIGPAVFFTFMVVFQFILINMFIGILCDSFNEVRSDSDKQTNEYEILQFISNRMKALVGIFVEPPIRPEYNWPKSDLEKKVETIEEKADTTMYFMRNLCDEDVRQIKWFQPDLWSRKKSKVMSLVLNSHAQILENDLCDGIEAMNDVIEKYSENELDRMIATSRMKKRIGSAVASVLTGSVISIDEESEEVISQASQDILDDHVSIVQEMQGSHDDNQDTSKHNEEEPDEEEEDERDIEEQWEDELELLEERLENFASRYESCNTPGRFVIDSTLSLRGASVTEMLKGTQDVACSWEEDDSVMKTATSLEITSSASPELLNETQENITEVRSQSDEDKMEDDVFQSSLPQSVAGNTSPLGKSILAWVPGSTTGNNTIVFVANDSRKSGRSGNEYLTSKGEEEEEEEGEEGEEDFVPQRKESEA</sequence>
<feature type="transmembrane region" description="Helical" evidence="16">
    <location>
        <begin position="3150"/>
        <end position="3173"/>
    </location>
</feature>
<dbReference type="InterPro" id="IPR000203">
    <property type="entry name" value="GPS"/>
</dbReference>
<feature type="region of interest" description="Disordered" evidence="15">
    <location>
        <begin position="3418"/>
        <end position="3447"/>
    </location>
</feature>
<proteinExistence type="inferred from homology"/>
<dbReference type="InterPro" id="IPR035986">
    <property type="entry name" value="PKD_dom_sf"/>
</dbReference>
<dbReference type="InterPro" id="IPR000601">
    <property type="entry name" value="PKD_dom"/>
</dbReference>
<dbReference type="Pfam" id="PF08016">
    <property type="entry name" value="PKD_channel"/>
    <property type="match status" value="1"/>
</dbReference>
<comment type="subcellular location">
    <subcellularLocation>
        <location evidence="2">Cell membrane</location>
        <topology evidence="2">Multi-pass membrane protein</topology>
    </subcellularLocation>
    <subcellularLocation>
        <location evidence="1">Cell projection</location>
        <location evidence="1">Cilium</location>
    </subcellularLocation>
</comment>
<dbReference type="GO" id="GO:0005886">
    <property type="term" value="C:plasma membrane"/>
    <property type="evidence" value="ECO:0007669"/>
    <property type="project" value="UniProtKB-SubCell"/>
</dbReference>
<evidence type="ECO:0000256" key="3">
    <source>
        <dbReference type="ARBA" id="ARBA00007200"/>
    </source>
</evidence>
<dbReference type="InterPro" id="IPR014010">
    <property type="entry name" value="REJ_dom"/>
</dbReference>
<evidence type="ECO:0000259" key="19">
    <source>
        <dbReference type="PROSITE" id="PS50221"/>
    </source>
</evidence>
<dbReference type="PROSITE" id="PS50095">
    <property type="entry name" value="PLAT"/>
    <property type="match status" value="1"/>
</dbReference>
<keyword evidence="5 16" id="KW-0812">Transmembrane</keyword>
<dbReference type="EMBL" id="LSMT01000349">
    <property type="protein sequence ID" value="PFX19671.1"/>
    <property type="molecule type" value="Genomic_DNA"/>
</dbReference>
<dbReference type="Pfam" id="PF02010">
    <property type="entry name" value="REJ"/>
    <property type="match status" value="1"/>
</dbReference>
<evidence type="ECO:0000256" key="6">
    <source>
        <dbReference type="ARBA" id="ARBA00022729"/>
    </source>
</evidence>
<evidence type="ECO:0000256" key="12">
    <source>
        <dbReference type="ARBA" id="ARBA00023273"/>
    </source>
</evidence>
<evidence type="ECO:0000259" key="18">
    <source>
        <dbReference type="PROSITE" id="PS50095"/>
    </source>
</evidence>
<keyword evidence="7 16" id="KW-1133">Transmembrane helix</keyword>
<keyword evidence="10" id="KW-1015">Disulfide bond</keyword>
<feature type="disulfide bond" evidence="13">
    <location>
        <begin position="2867"/>
        <end position="2880"/>
    </location>
</feature>
<keyword evidence="4" id="KW-1003">Cell membrane</keyword>
<dbReference type="PROSITE" id="PS51111">
    <property type="entry name" value="REJ"/>
    <property type="match status" value="1"/>
</dbReference>
<evidence type="ECO:0000256" key="16">
    <source>
        <dbReference type="SAM" id="Phobius"/>
    </source>
</evidence>
<feature type="domain" description="GAIN-B" evidence="19">
    <location>
        <begin position="2079"/>
        <end position="2239"/>
    </location>
</feature>
<keyword evidence="9 16" id="KW-0472">Membrane</keyword>
<dbReference type="SMART" id="SM00308">
    <property type="entry name" value="LH2"/>
    <property type="match status" value="1"/>
</dbReference>
<evidence type="ECO:0000256" key="9">
    <source>
        <dbReference type="ARBA" id="ARBA00023136"/>
    </source>
</evidence>
<evidence type="ECO:0000259" key="17">
    <source>
        <dbReference type="PROSITE" id="PS50093"/>
    </source>
</evidence>
<evidence type="ECO:0000256" key="7">
    <source>
        <dbReference type="ARBA" id="ARBA00022989"/>
    </source>
</evidence>
<feature type="compositionally biased region" description="Acidic residues" evidence="15">
    <location>
        <begin position="3433"/>
        <end position="3447"/>
    </location>
</feature>
<evidence type="ECO:0000259" key="20">
    <source>
        <dbReference type="PROSITE" id="PS51111"/>
    </source>
</evidence>
<dbReference type="Gene3D" id="2.60.60.20">
    <property type="entry name" value="PLAT/LH2 domain"/>
    <property type="match status" value="1"/>
</dbReference>
<dbReference type="GO" id="GO:0005929">
    <property type="term" value="C:cilium"/>
    <property type="evidence" value="ECO:0007669"/>
    <property type="project" value="UniProtKB-SubCell"/>
</dbReference>
<name>A0A2B4RPY1_STYPI</name>
<feature type="transmembrane region" description="Helical" evidence="16">
    <location>
        <begin position="2462"/>
        <end position="2483"/>
    </location>
</feature>
<keyword evidence="22" id="KW-1185">Reference proteome</keyword>
<feature type="transmembrane region" description="Helical" evidence="16">
    <location>
        <begin position="3061"/>
        <end position="3083"/>
    </location>
</feature>
<dbReference type="Gene3D" id="2.60.220.50">
    <property type="match status" value="1"/>
</dbReference>
<dbReference type="InterPro" id="IPR003915">
    <property type="entry name" value="PKD_2"/>
</dbReference>
<dbReference type="GO" id="GO:0005509">
    <property type="term" value="F:calcium ion binding"/>
    <property type="evidence" value="ECO:0007669"/>
    <property type="project" value="InterPro"/>
</dbReference>
<dbReference type="Gene3D" id="2.60.120.260">
    <property type="entry name" value="Galactose-binding domain-like"/>
    <property type="match status" value="1"/>
</dbReference>
<keyword evidence="8" id="KW-0969">Cilium</keyword>
<dbReference type="InterPro" id="IPR046791">
    <property type="entry name" value="Polycystin_dom"/>
</dbReference>
<dbReference type="InterPro" id="IPR036392">
    <property type="entry name" value="PLAT/LH2_dom_sf"/>
</dbReference>
<dbReference type="GO" id="GO:0005262">
    <property type="term" value="F:calcium channel activity"/>
    <property type="evidence" value="ECO:0007669"/>
    <property type="project" value="TreeGrafter"/>
</dbReference>
<dbReference type="FunFam" id="1.10.287.70:FF:000086">
    <property type="entry name" value="Polycystic kidney disease 2"/>
    <property type="match status" value="1"/>
</dbReference>
<dbReference type="SMART" id="SM00303">
    <property type="entry name" value="GPS"/>
    <property type="match status" value="1"/>
</dbReference>
<feature type="domain" description="PKD" evidence="17">
    <location>
        <begin position="1012"/>
        <end position="1061"/>
    </location>
</feature>
<evidence type="ECO:0000256" key="10">
    <source>
        <dbReference type="ARBA" id="ARBA00023157"/>
    </source>
</evidence>
<feature type="transmembrane region" description="Helical" evidence="16">
    <location>
        <begin position="2503"/>
        <end position="2527"/>
    </location>
</feature>
<dbReference type="CDD" id="cd00146">
    <property type="entry name" value="PKD"/>
    <property type="match status" value="1"/>
</dbReference>
<dbReference type="InterPro" id="IPR046338">
    <property type="entry name" value="GAIN_dom_sf"/>
</dbReference>
<evidence type="ECO:0000256" key="14">
    <source>
        <dbReference type="PROSITE-ProRule" id="PRU00152"/>
    </source>
</evidence>
<feature type="compositionally biased region" description="Basic and acidic residues" evidence="15">
    <location>
        <begin position="3419"/>
        <end position="3432"/>
    </location>
</feature>
<keyword evidence="11" id="KW-0325">Glycoprotein</keyword>
<dbReference type="OrthoDB" id="10565403at2759"/>
<keyword evidence="12" id="KW-0966">Cell projection</keyword>
<feature type="transmembrane region" description="Helical" evidence="16">
    <location>
        <begin position="3017"/>
        <end position="3041"/>
    </location>
</feature>
<feature type="transmembrane region" description="Helical" evidence="16">
    <location>
        <begin position="3103"/>
        <end position="3124"/>
    </location>
</feature>
<evidence type="ECO:0000256" key="1">
    <source>
        <dbReference type="ARBA" id="ARBA00004138"/>
    </source>
</evidence>
<accession>A0A2B4RPY1</accession>
<dbReference type="Pfam" id="PF20519">
    <property type="entry name" value="Polycystin_dom"/>
    <property type="match status" value="1"/>
</dbReference>
<dbReference type="SUPFAM" id="SSF81324">
    <property type="entry name" value="Voltage-gated potassium channels"/>
    <property type="match status" value="1"/>
</dbReference>
<dbReference type="PANTHER" id="PTHR10877:SF150">
    <property type="entry name" value="REJ DOMAIN-CONTAINING PROTEIN"/>
    <property type="match status" value="1"/>
</dbReference>
<dbReference type="FunFam" id="2.60.60.20:FF:000016">
    <property type="entry name" value="Polycystin family receptor for egg jelly"/>
    <property type="match status" value="1"/>
</dbReference>
<dbReference type="InterPro" id="IPR057244">
    <property type="entry name" value="GAIN_B"/>
</dbReference>
<feature type="transmembrane region" description="Helical" evidence="16">
    <location>
        <begin position="2630"/>
        <end position="2654"/>
    </location>
</feature>
<feature type="region of interest" description="Disordered" evidence="15">
    <location>
        <begin position="1"/>
        <end position="20"/>
    </location>
</feature>
<dbReference type="InterPro" id="IPR008979">
    <property type="entry name" value="Galactose-bd-like_sf"/>
</dbReference>
<feature type="domain" description="REJ" evidence="20">
    <location>
        <begin position="1271"/>
        <end position="1663"/>
    </location>
</feature>
<dbReference type="Gene3D" id="1.10.287.70">
    <property type="match status" value="1"/>
</dbReference>
<dbReference type="InterPro" id="IPR051223">
    <property type="entry name" value="Polycystin"/>
</dbReference>
<feature type="region of interest" description="Disordered" evidence="15">
    <location>
        <begin position="3588"/>
        <end position="3630"/>
    </location>
</feature>
<feature type="compositionally biased region" description="Acidic residues" evidence="15">
    <location>
        <begin position="3607"/>
        <end position="3621"/>
    </location>
</feature>
<dbReference type="Pfam" id="PF18911">
    <property type="entry name" value="PKD_4"/>
    <property type="match status" value="1"/>
</dbReference>
<dbReference type="SMART" id="SM00089">
    <property type="entry name" value="PKD"/>
    <property type="match status" value="4"/>
</dbReference>
<feature type="domain" description="PKD" evidence="17">
    <location>
        <begin position="1079"/>
        <end position="1158"/>
    </location>
</feature>
<dbReference type="PRINTS" id="PR01433">
    <property type="entry name" value="POLYCYSTIN2"/>
</dbReference>
<keyword evidence="21" id="KW-0675">Receptor</keyword>
<dbReference type="Gene3D" id="2.60.40.10">
    <property type="entry name" value="Immunoglobulins"/>
    <property type="match status" value="2"/>
</dbReference>
<dbReference type="Pfam" id="PF01477">
    <property type="entry name" value="PLAT"/>
    <property type="match status" value="1"/>
</dbReference>
<dbReference type="PROSITE" id="PS50093">
    <property type="entry name" value="PKD"/>
    <property type="match status" value="3"/>
</dbReference>
<evidence type="ECO:0000256" key="15">
    <source>
        <dbReference type="SAM" id="MobiDB-lite"/>
    </source>
</evidence>
<comment type="caution">
    <text evidence="21">The sequence shown here is derived from an EMBL/GenBank/DDBJ whole genome shotgun (WGS) entry which is preliminary data.</text>
</comment>
<dbReference type="Proteomes" id="UP000225706">
    <property type="component" value="Unassembled WGS sequence"/>
</dbReference>
<organism evidence="21 22">
    <name type="scientific">Stylophora pistillata</name>
    <name type="common">Smooth cauliflower coral</name>
    <dbReference type="NCBI Taxonomy" id="50429"/>
    <lineage>
        <taxon>Eukaryota</taxon>
        <taxon>Metazoa</taxon>
        <taxon>Cnidaria</taxon>
        <taxon>Anthozoa</taxon>
        <taxon>Hexacorallia</taxon>
        <taxon>Scleractinia</taxon>
        <taxon>Astrocoeniina</taxon>
        <taxon>Pocilloporidae</taxon>
        <taxon>Stylophora</taxon>
    </lineage>
</organism>
<evidence type="ECO:0000313" key="21">
    <source>
        <dbReference type="EMBL" id="PFX19671.1"/>
    </source>
</evidence>
<dbReference type="InterPro" id="IPR002859">
    <property type="entry name" value="PKD/REJ-like"/>
</dbReference>
<feature type="domain" description="PKD" evidence="17">
    <location>
        <begin position="273"/>
        <end position="317"/>
    </location>
</feature>
<dbReference type="InterPro" id="IPR013783">
    <property type="entry name" value="Ig-like_fold"/>
</dbReference>
<feature type="transmembrane region" description="Helical" evidence="16">
    <location>
        <begin position="2255"/>
        <end position="2274"/>
    </location>
</feature>
<evidence type="ECO:0000256" key="8">
    <source>
        <dbReference type="ARBA" id="ARBA00023069"/>
    </source>
</evidence>
<evidence type="ECO:0000256" key="13">
    <source>
        <dbReference type="PIRSR" id="PIRSR603915-2"/>
    </source>
</evidence>
<keyword evidence="6" id="KW-0732">Signal</keyword>
<dbReference type="PANTHER" id="PTHR10877">
    <property type="entry name" value="POLYCYSTIN FAMILY MEMBER"/>
    <property type="match status" value="1"/>
</dbReference>
<dbReference type="Pfam" id="PF01825">
    <property type="entry name" value="GPS"/>
    <property type="match status" value="1"/>
</dbReference>
<evidence type="ECO:0000256" key="5">
    <source>
        <dbReference type="ARBA" id="ARBA00022692"/>
    </source>
</evidence>
<dbReference type="SUPFAM" id="SSF49785">
    <property type="entry name" value="Galactose-binding domain-like"/>
    <property type="match status" value="1"/>
</dbReference>
<feature type="transmembrane region" description="Helical" evidence="16">
    <location>
        <begin position="2674"/>
        <end position="2696"/>
    </location>
</feature>